<dbReference type="AlphaFoldDB" id="A0A2T0LM10"/>
<dbReference type="Proteomes" id="UP000238312">
    <property type="component" value="Unassembled WGS sequence"/>
</dbReference>
<evidence type="ECO:0000313" key="2">
    <source>
        <dbReference type="EMBL" id="PRX44115.1"/>
    </source>
</evidence>
<gene>
    <name evidence="2" type="ORF">B0I32_15210</name>
</gene>
<sequence length="330" mass="35517">MQRQPVTGFGHLQPPQQAEEKPQESAVGVVDPPANVSQDETAREEEQRSSPPPTTDHRPTTVQEAPSSESSEVAETSPSSAASTAAAAGQDKEPQVQTPKSESADDTDRALTQADPDMQADDTHKVLGQARPSRRESPDESIMGTVATRKRRSSAVGSSSGYFQPRPAELPAPIKEKLASLPPNYLRLYQSFSDAANPAVGSAGRNVRLNATLASRLIKQAVADKRRLTAGTRRPGLSPSHYIDAALRQAREHPLAVLVQMGQSFKVRTSHEDLPKPNTYTLTSDVGAWIDDLKDELTLVVAYRGMLGHVLNACVEAFLDGLEDEAARSA</sequence>
<protein>
    <submittedName>
        <fullName evidence="2">Uncharacterized protein</fullName>
    </submittedName>
</protein>
<proteinExistence type="predicted"/>
<evidence type="ECO:0000256" key="1">
    <source>
        <dbReference type="SAM" id="MobiDB-lite"/>
    </source>
</evidence>
<accession>A0A2T0LM10</accession>
<name>A0A2T0LM10_9ACTN</name>
<reference evidence="2 3" key="1">
    <citation type="submission" date="2018-03" db="EMBL/GenBank/DDBJ databases">
        <title>Genomic Encyclopedia of Type Strains, Phase III (KMG-III): the genomes of soil and plant-associated and newly described type strains.</title>
        <authorList>
            <person name="Whitman W."/>
        </authorList>
    </citation>
    <scope>NUCLEOTIDE SEQUENCE [LARGE SCALE GENOMIC DNA]</scope>
    <source>
        <strain evidence="2 3">CGMCC 4.7104</strain>
    </source>
</reference>
<evidence type="ECO:0000313" key="3">
    <source>
        <dbReference type="Proteomes" id="UP000238312"/>
    </source>
</evidence>
<feature type="compositionally biased region" description="Low complexity" evidence="1">
    <location>
        <begin position="64"/>
        <end position="88"/>
    </location>
</feature>
<dbReference type="EMBL" id="PVNG01000052">
    <property type="protein sequence ID" value="PRX44115.1"/>
    <property type="molecule type" value="Genomic_DNA"/>
</dbReference>
<comment type="caution">
    <text evidence="2">The sequence shown here is derived from an EMBL/GenBank/DDBJ whole genome shotgun (WGS) entry which is preliminary data.</text>
</comment>
<feature type="region of interest" description="Disordered" evidence="1">
    <location>
        <begin position="1"/>
        <end position="168"/>
    </location>
</feature>
<dbReference type="RefSeq" id="WP_146178744.1">
    <property type="nucleotide sequence ID" value="NZ_JBFAIL010000063.1"/>
</dbReference>
<keyword evidence="3" id="KW-1185">Reference proteome</keyword>
<organism evidence="2 3">
    <name type="scientific">Nonomuraea fuscirosea</name>
    <dbReference type="NCBI Taxonomy" id="1291556"/>
    <lineage>
        <taxon>Bacteria</taxon>
        <taxon>Bacillati</taxon>
        <taxon>Actinomycetota</taxon>
        <taxon>Actinomycetes</taxon>
        <taxon>Streptosporangiales</taxon>
        <taxon>Streptosporangiaceae</taxon>
        <taxon>Nonomuraea</taxon>
    </lineage>
</organism>